<dbReference type="Proteomes" id="UP000828390">
    <property type="component" value="Unassembled WGS sequence"/>
</dbReference>
<accession>A0A9D4E800</accession>
<comment type="caution">
    <text evidence="1">The sequence shown here is derived from an EMBL/GenBank/DDBJ whole genome shotgun (WGS) entry which is preliminary data.</text>
</comment>
<proteinExistence type="predicted"/>
<organism evidence="1 2">
    <name type="scientific">Dreissena polymorpha</name>
    <name type="common">Zebra mussel</name>
    <name type="synonym">Mytilus polymorpha</name>
    <dbReference type="NCBI Taxonomy" id="45954"/>
    <lineage>
        <taxon>Eukaryota</taxon>
        <taxon>Metazoa</taxon>
        <taxon>Spiralia</taxon>
        <taxon>Lophotrochozoa</taxon>
        <taxon>Mollusca</taxon>
        <taxon>Bivalvia</taxon>
        <taxon>Autobranchia</taxon>
        <taxon>Heteroconchia</taxon>
        <taxon>Euheterodonta</taxon>
        <taxon>Imparidentia</taxon>
        <taxon>Neoheterodontei</taxon>
        <taxon>Myida</taxon>
        <taxon>Dreissenoidea</taxon>
        <taxon>Dreissenidae</taxon>
        <taxon>Dreissena</taxon>
    </lineage>
</organism>
<reference evidence="1" key="1">
    <citation type="journal article" date="2019" name="bioRxiv">
        <title>The Genome of the Zebra Mussel, Dreissena polymorpha: A Resource for Invasive Species Research.</title>
        <authorList>
            <person name="McCartney M.A."/>
            <person name="Auch B."/>
            <person name="Kono T."/>
            <person name="Mallez S."/>
            <person name="Zhang Y."/>
            <person name="Obille A."/>
            <person name="Becker A."/>
            <person name="Abrahante J.E."/>
            <person name="Garbe J."/>
            <person name="Badalamenti J.P."/>
            <person name="Herman A."/>
            <person name="Mangelson H."/>
            <person name="Liachko I."/>
            <person name="Sullivan S."/>
            <person name="Sone E.D."/>
            <person name="Koren S."/>
            <person name="Silverstein K.A.T."/>
            <person name="Beckman K.B."/>
            <person name="Gohl D.M."/>
        </authorList>
    </citation>
    <scope>NUCLEOTIDE SEQUENCE</scope>
    <source>
        <strain evidence="1">Duluth1</strain>
        <tissue evidence="1">Whole animal</tissue>
    </source>
</reference>
<sequence>MMNTKQDHIRIQTHACCSHALQELSPSEDIYRRTDGQTDGQCDHYMPIFGGVQMPYTSAKYINHNRTAKTVFLYLIIFNRDGGGGGGGGGSSSRSCCVKDWLCI</sequence>
<evidence type="ECO:0000313" key="1">
    <source>
        <dbReference type="EMBL" id="KAH3775617.1"/>
    </source>
</evidence>
<reference evidence="1" key="2">
    <citation type="submission" date="2020-11" db="EMBL/GenBank/DDBJ databases">
        <authorList>
            <person name="McCartney M.A."/>
            <person name="Auch B."/>
            <person name="Kono T."/>
            <person name="Mallez S."/>
            <person name="Becker A."/>
            <person name="Gohl D.M."/>
            <person name="Silverstein K.A.T."/>
            <person name="Koren S."/>
            <person name="Bechman K.B."/>
            <person name="Herman A."/>
            <person name="Abrahante J.E."/>
            <person name="Garbe J."/>
        </authorList>
    </citation>
    <scope>NUCLEOTIDE SEQUENCE</scope>
    <source>
        <strain evidence="1">Duluth1</strain>
        <tissue evidence="1">Whole animal</tissue>
    </source>
</reference>
<evidence type="ECO:0000313" key="2">
    <source>
        <dbReference type="Proteomes" id="UP000828390"/>
    </source>
</evidence>
<protein>
    <submittedName>
        <fullName evidence="1">Uncharacterized protein</fullName>
    </submittedName>
</protein>
<name>A0A9D4E800_DREPO</name>
<dbReference type="EMBL" id="JAIWYP010000009">
    <property type="protein sequence ID" value="KAH3775617.1"/>
    <property type="molecule type" value="Genomic_DNA"/>
</dbReference>
<keyword evidence="2" id="KW-1185">Reference proteome</keyword>
<gene>
    <name evidence="1" type="ORF">DPMN_177023</name>
</gene>
<dbReference type="AlphaFoldDB" id="A0A9D4E800"/>